<feature type="region of interest" description="Disordered" evidence="1">
    <location>
        <begin position="1"/>
        <end position="25"/>
    </location>
</feature>
<keyword evidence="3" id="KW-1185">Reference proteome</keyword>
<dbReference type="EMBL" id="JAAMPC010000004">
    <property type="protein sequence ID" value="KAG2314716.1"/>
    <property type="molecule type" value="Genomic_DNA"/>
</dbReference>
<proteinExistence type="predicted"/>
<feature type="compositionally biased region" description="Basic residues" evidence="1">
    <location>
        <begin position="211"/>
        <end position="221"/>
    </location>
</feature>
<feature type="compositionally biased region" description="Basic and acidic residues" evidence="1">
    <location>
        <begin position="534"/>
        <end position="547"/>
    </location>
</feature>
<organism evidence="2 3">
    <name type="scientific">Brassica carinata</name>
    <name type="common">Ethiopian mustard</name>
    <name type="synonym">Abyssinian cabbage</name>
    <dbReference type="NCBI Taxonomy" id="52824"/>
    <lineage>
        <taxon>Eukaryota</taxon>
        <taxon>Viridiplantae</taxon>
        <taxon>Streptophyta</taxon>
        <taxon>Embryophyta</taxon>
        <taxon>Tracheophyta</taxon>
        <taxon>Spermatophyta</taxon>
        <taxon>Magnoliopsida</taxon>
        <taxon>eudicotyledons</taxon>
        <taxon>Gunneridae</taxon>
        <taxon>Pentapetalae</taxon>
        <taxon>rosids</taxon>
        <taxon>malvids</taxon>
        <taxon>Brassicales</taxon>
        <taxon>Brassicaceae</taxon>
        <taxon>Brassiceae</taxon>
        <taxon>Brassica</taxon>
    </lineage>
</organism>
<evidence type="ECO:0000256" key="1">
    <source>
        <dbReference type="SAM" id="MobiDB-lite"/>
    </source>
</evidence>
<name>A0A8X7VNM5_BRACI</name>
<dbReference type="AlphaFoldDB" id="A0A8X7VNM5"/>
<feature type="compositionally biased region" description="Basic and acidic residues" evidence="1">
    <location>
        <begin position="222"/>
        <end position="235"/>
    </location>
</feature>
<comment type="caution">
    <text evidence="2">The sequence shown here is derived from an EMBL/GenBank/DDBJ whole genome shotgun (WGS) entry which is preliminary data.</text>
</comment>
<accession>A0A8X7VNM5</accession>
<feature type="compositionally biased region" description="Basic and acidic residues" evidence="1">
    <location>
        <begin position="500"/>
        <end position="509"/>
    </location>
</feature>
<feature type="compositionally biased region" description="Basic and acidic residues" evidence="1">
    <location>
        <begin position="13"/>
        <end position="25"/>
    </location>
</feature>
<feature type="region of interest" description="Disordered" evidence="1">
    <location>
        <begin position="496"/>
        <end position="655"/>
    </location>
</feature>
<gene>
    <name evidence="2" type="ORF">Bca52824_017838</name>
</gene>
<feature type="compositionally biased region" description="Basic and acidic residues" evidence="1">
    <location>
        <begin position="646"/>
        <end position="655"/>
    </location>
</feature>
<reference evidence="2 3" key="1">
    <citation type="submission" date="2020-02" db="EMBL/GenBank/DDBJ databases">
        <authorList>
            <person name="Ma Q."/>
            <person name="Huang Y."/>
            <person name="Song X."/>
            <person name="Pei D."/>
        </authorList>
    </citation>
    <scope>NUCLEOTIDE SEQUENCE [LARGE SCALE GENOMIC DNA]</scope>
    <source>
        <strain evidence="2">Sxm20200214</strain>
        <tissue evidence="2">Leaf</tissue>
    </source>
</reference>
<feature type="compositionally biased region" description="Basic and acidic residues" evidence="1">
    <location>
        <begin position="555"/>
        <end position="576"/>
    </location>
</feature>
<sequence>MDEPPTMPIAQLTKEEQSNKPSDDLSKAFAQLNIPQGKQACSTETDDCPRVYLAGPEAEEETLPSEDEDFEDSTDWESRLPCVLGPQKSRMSLFTQKQQKLLNKSREMDGFLDLSALLKGRLQLLSKKNAAVCDQPGPTGSVGDRTDQDGTPRAVYEGTGAKPKPKKKGGKKTKVKERAAEEHAAEERRSNSSEGDVPVVTGVPSDVAPKITKKKKGKKRPREKDSAGDRDRENVGEDPEEDFPTETAPEGKPKKKTKKKTAETDVVEWEDSSPATPLVRKQQKGATGALGETTAPKRSDPAQRSAKEGSQSEGSLTKKVRVEFPDRVSFSYDEKTPLVPNPRPCAELTRQIRGGTKELPPVDDLFFKDEYIDAASAARWSDGSMNYLVERYDRTLNQTMVQLGASEKLARLRLGAIERMRADQKKAEEKAAEDREILWVKFEELENKLNSERAARKELVHEKARLEQARAALSRERDELQEERDAAVEKLVRERKRLRDSRSQEVTRERARKRFHGSKLHDESNPADPTNLPLEDRTDDRPERTTVDDALTPVEQKDTTEKSIVEEDAGSTREEGANSQTEKAPSRPLAELDEPVNAVGGRTAVPSDEGGSLNSTVDPPAPLAGNTENSSLPVAEDDREPIGPVEEDRVRDSEN</sequence>
<feature type="compositionally biased region" description="Basic and acidic residues" evidence="1">
    <location>
        <begin position="295"/>
        <end position="307"/>
    </location>
</feature>
<feature type="compositionally biased region" description="Acidic residues" evidence="1">
    <location>
        <begin position="57"/>
        <end position="75"/>
    </location>
</feature>
<feature type="region of interest" description="Disordered" evidence="1">
    <location>
        <begin position="56"/>
        <end position="75"/>
    </location>
</feature>
<feature type="compositionally biased region" description="Basic residues" evidence="1">
    <location>
        <begin position="163"/>
        <end position="175"/>
    </location>
</feature>
<feature type="region of interest" description="Disordered" evidence="1">
    <location>
        <begin position="129"/>
        <end position="320"/>
    </location>
</feature>
<evidence type="ECO:0000313" key="2">
    <source>
        <dbReference type="EMBL" id="KAG2314716.1"/>
    </source>
</evidence>
<feature type="compositionally biased region" description="Basic and acidic residues" evidence="1">
    <location>
        <begin position="176"/>
        <end position="191"/>
    </location>
</feature>
<protein>
    <submittedName>
        <fullName evidence="2">Uncharacterized protein</fullName>
    </submittedName>
</protein>
<dbReference type="Proteomes" id="UP000886595">
    <property type="component" value="Unassembled WGS sequence"/>
</dbReference>
<evidence type="ECO:0000313" key="3">
    <source>
        <dbReference type="Proteomes" id="UP000886595"/>
    </source>
</evidence>